<evidence type="ECO:0000313" key="2">
    <source>
        <dbReference type="EMBL" id="KAL0463046.1"/>
    </source>
</evidence>
<reference evidence="2" key="1">
    <citation type="submission" date="2020-06" db="EMBL/GenBank/DDBJ databases">
        <authorList>
            <person name="Li T."/>
            <person name="Hu X."/>
            <person name="Zhang T."/>
            <person name="Song X."/>
            <person name="Zhang H."/>
            <person name="Dai N."/>
            <person name="Sheng W."/>
            <person name="Hou X."/>
            <person name="Wei L."/>
        </authorList>
    </citation>
    <scope>NUCLEOTIDE SEQUENCE</scope>
    <source>
        <strain evidence="2">KEN1</strain>
        <tissue evidence="2">Leaf</tissue>
    </source>
</reference>
<dbReference type="EMBL" id="JACGWN010000001">
    <property type="protein sequence ID" value="KAL0463046.1"/>
    <property type="molecule type" value="Genomic_DNA"/>
</dbReference>
<feature type="region of interest" description="Disordered" evidence="1">
    <location>
        <begin position="1"/>
        <end position="52"/>
    </location>
</feature>
<feature type="compositionally biased region" description="Polar residues" evidence="1">
    <location>
        <begin position="11"/>
        <end position="26"/>
    </location>
</feature>
<proteinExistence type="predicted"/>
<name>A0AAW2YAX2_9LAMI</name>
<accession>A0AAW2YAX2</accession>
<evidence type="ECO:0000256" key="1">
    <source>
        <dbReference type="SAM" id="MobiDB-lite"/>
    </source>
</evidence>
<comment type="caution">
    <text evidence="2">The sequence shown here is derived from an EMBL/GenBank/DDBJ whole genome shotgun (WGS) entry which is preliminary data.</text>
</comment>
<dbReference type="AlphaFoldDB" id="A0AAW2YAX2"/>
<feature type="compositionally biased region" description="Polar residues" evidence="1">
    <location>
        <begin position="43"/>
        <end position="52"/>
    </location>
</feature>
<organism evidence="2">
    <name type="scientific">Sesamum latifolium</name>
    <dbReference type="NCBI Taxonomy" id="2727402"/>
    <lineage>
        <taxon>Eukaryota</taxon>
        <taxon>Viridiplantae</taxon>
        <taxon>Streptophyta</taxon>
        <taxon>Embryophyta</taxon>
        <taxon>Tracheophyta</taxon>
        <taxon>Spermatophyta</taxon>
        <taxon>Magnoliopsida</taxon>
        <taxon>eudicotyledons</taxon>
        <taxon>Gunneridae</taxon>
        <taxon>Pentapetalae</taxon>
        <taxon>asterids</taxon>
        <taxon>lamiids</taxon>
        <taxon>Lamiales</taxon>
        <taxon>Pedaliaceae</taxon>
        <taxon>Sesamum</taxon>
    </lineage>
</organism>
<sequence>MPVRRCGSSGCPPTTFRTSHVLQVRSSPARLQEEAYPERKSGSRNLGQSSDF</sequence>
<reference evidence="2" key="2">
    <citation type="journal article" date="2024" name="Plant">
        <title>Genomic evolution and insights into agronomic trait innovations of Sesamum species.</title>
        <authorList>
            <person name="Miao H."/>
            <person name="Wang L."/>
            <person name="Qu L."/>
            <person name="Liu H."/>
            <person name="Sun Y."/>
            <person name="Le M."/>
            <person name="Wang Q."/>
            <person name="Wei S."/>
            <person name="Zheng Y."/>
            <person name="Lin W."/>
            <person name="Duan Y."/>
            <person name="Cao H."/>
            <person name="Xiong S."/>
            <person name="Wang X."/>
            <person name="Wei L."/>
            <person name="Li C."/>
            <person name="Ma Q."/>
            <person name="Ju M."/>
            <person name="Zhao R."/>
            <person name="Li G."/>
            <person name="Mu C."/>
            <person name="Tian Q."/>
            <person name="Mei H."/>
            <person name="Zhang T."/>
            <person name="Gao T."/>
            <person name="Zhang H."/>
        </authorList>
    </citation>
    <scope>NUCLEOTIDE SEQUENCE</scope>
    <source>
        <strain evidence="2">KEN1</strain>
    </source>
</reference>
<gene>
    <name evidence="2" type="ORF">Slati_0192200</name>
</gene>
<protein>
    <submittedName>
        <fullName evidence="2">Uncharacterized protein</fullName>
    </submittedName>
</protein>
<feature type="compositionally biased region" description="Basic and acidic residues" evidence="1">
    <location>
        <begin position="31"/>
        <end position="41"/>
    </location>
</feature>